<evidence type="ECO:0000256" key="3">
    <source>
        <dbReference type="ARBA" id="ARBA00023285"/>
    </source>
</evidence>
<evidence type="ECO:0000256" key="2">
    <source>
        <dbReference type="ARBA" id="ARBA00022801"/>
    </source>
</evidence>
<dbReference type="EMBL" id="SOCA01000006">
    <property type="protein sequence ID" value="TDU68037.1"/>
    <property type="molecule type" value="Genomic_DNA"/>
</dbReference>
<keyword evidence="3" id="KW-0170">Cobalt</keyword>
<dbReference type="GO" id="GO:0008777">
    <property type="term" value="F:acetylornithine deacetylase activity"/>
    <property type="evidence" value="ECO:0007669"/>
    <property type="project" value="TreeGrafter"/>
</dbReference>
<comment type="caution">
    <text evidence="5">The sequence shown here is derived from an EMBL/GenBank/DDBJ whole genome shotgun (WGS) entry which is preliminary data.</text>
</comment>
<evidence type="ECO:0000256" key="1">
    <source>
        <dbReference type="ARBA" id="ARBA00022723"/>
    </source>
</evidence>
<reference evidence="5 6" key="1">
    <citation type="submission" date="2019-03" db="EMBL/GenBank/DDBJ databases">
        <title>Genomic Encyclopedia of Archaeal and Bacterial Type Strains, Phase II (KMG-II): from individual species to whole genera.</title>
        <authorList>
            <person name="Goeker M."/>
        </authorList>
    </citation>
    <scope>NUCLEOTIDE SEQUENCE [LARGE SCALE GENOMIC DNA]</scope>
    <source>
        <strain evidence="5 6">ATCC 25309</strain>
    </source>
</reference>
<dbReference type="AlphaFoldDB" id="A0A4R7RUC6"/>
<dbReference type="OrthoDB" id="9792335at2"/>
<name>A0A4R7RUC6_9BACT</name>
<dbReference type="SUPFAM" id="SSF55031">
    <property type="entry name" value="Bacterial exopeptidase dimerisation domain"/>
    <property type="match status" value="1"/>
</dbReference>
<sequence>MSFSSPLLERLVALTRDLILIPSTDTRPHERARCFAFLRDHLEAVDGVCIREFESDGYGSLVASPMGAENPEILMVAHLDVIDHPDMDVYRSSVRDGRIYGPGAGDMKGQVAIMVELFCQLQRQYPGLSFGLAITSDEEIGGHHGVKHLFERMGLRCGVAIVPDGGSINDITVAEKGILHARLSCQGKEGHAARPWLTPNALLYLTEAVVRVTQDMGALKSRADITDDHWYPTCVPTVLRTANQTLNCIPGEAYACLDIRFPYPLTVVEMLDQVRQSAGAGIEVEELMSAPPTQLAPDPLYLQITYELTQQPVNRVRASGGSDARFISQHGIPVILSRPLVGSMHSPEEWIDIESMGLYYRICEEFILRKLGLR</sequence>
<dbReference type="InterPro" id="IPR002933">
    <property type="entry name" value="Peptidase_M20"/>
</dbReference>
<keyword evidence="2" id="KW-0378">Hydrolase</keyword>
<dbReference type="RefSeq" id="WP_133796184.1">
    <property type="nucleotide sequence ID" value="NZ_SOCA01000006.1"/>
</dbReference>
<dbReference type="PANTHER" id="PTHR43808:SF31">
    <property type="entry name" value="N-ACETYL-L-CITRULLINE DEACETYLASE"/>
    <property type="match status" value="1"/>
</dbReference>
<dbReference type="PANTHER" id="PTHR43808">
    <property type="entry name" value="ACETYLORNITHINE DEACETYLASE"/>
    <property type="match status" value="1"/>
</dbReference>
<evidence type="ECO:0000313" key="6">
    <source>
        <dbReference type="Proteomes" id="UP000295662"/>
    </source>
</evidence>
<dbReference type="GO" id="GO:0006526">
    <property type="term" value="P:L-arginine biosynthetic process"/>
    <property type="evidence" value="ECO:0007669"/>
    <property type="project" value="TreeGrafter"/>
</dbReference>
<evidence type="ECO:0000259" key="4">
    <source>
        <dbReference type="Pfam" id="PF07687"/>
    </source>
</evidence>
<dbReference type="InterPro" id="IPR011650">
    <property type="entry name" value="Peptidase_M20_dimer"/>
</dbReference>
<dbReference type="Pfam" id="PF07687">
    <property type="entry name" value="M20_dimer"/>
    <property type="match status" value="1"/>
</dbReference>
<keyword evidence="6" id="KW-1185">Reference proteome</keyword>
<protein>
    <submittedName>
        <fullName evidence="5">Succinyl-diaminopimelate desuccinylase</fullName>
    </submittedName>
</protein>
<evidence type="ECO:0000313" key="5">
    <source>
        <dbReference type="EMBL" id="TDU68037.1"/>
    </source>
</evidence>
<keyword evidence="1" id="KW-0479">Metal-binding</keyword>
<dbReference type="Pfam" id="PF01546">
    <property type="entry name" value="Peptidase_M20"/>
    <property type="match status" value="1"/>
</dbReference>
<dbReference type="GO" id="GO:0046872">
    <property type="term" value="F:metal ion binding"/>
    <property type="evidence" value="ECO:0007669"/>
    <property type="project" value="UniProtKB-KW"/>
</dbReference>
<accession>A0A4R7RUC6</accession>
<feature type="domain" description="Peptidase M20 dimerisation" evidence="4">
    <location>
        <begin position="173"/>
        <end position="276"/>
    </location>
</feature>
<organism evidence="5 6">
    <name type="scientific">Prosthecobacter fusiformis</name>
    <dbReference type="NCBI Taxonomy" id="48464"/>
    <lineage>
        <taxon>Bacteria</taxon>
        <taxon>Pseudomonadati</taxon>
        <taxon>Verrucomicrobiota</taxon>
        <taxon>Verrucomicrobiia</taxon>
        <taxon>Verrucomicrobiales</taxon>
        <taxon>Verrucomicrobiaceae</taxon>
        <taxon>Prosthecobacter</taxon>
    </lineage>
</organism>
<dbReference type="InterPro" id="IPR036264">
    <property type="entry name" value="Bact_exopeptidase_dim_dom"/>
</dbReference>
<dbReference type="Gene3D" id="3.30.70.360">
    <property type="match status" value="1"/>
</dbReference>
<dbReference type="SUPFAM" id="SSF53187">
    <property type="entry name" value="Zn-dependent exopeptidases"/>
    <property type="match status" value="1"/>
</dbReference>
<dbReference type="Gene3D" id="3.40.630.10">
    <property type="entry name" value="Zn peptidases"/>
    <property type="match status" value="1"/>
</dbReference>
<dbReference type="Proteomes" id="UP000295662">
    <property type="component" value="Unassembled WGS sequence"/>
</dbReference>
<dbReference type="InterPro" id="IPR050072">
    <property type="entry name" value="Peptidase_M20A"/>
</dbReference>
<proteinExistence type="predicted"/>
<gene>
    <name evidence="5" type="ORF">EI77_03154</name>
</gene>